<protein>
    <submittedName>
        <fullName evidence="2">Uncharacterized protein</fullName>
    </submittedName>
</protein>
<dbReference type="EMBL" id="JACXVP010000005">
    <property type="protein sequence ID" value="KAG5603580.1"/>
    <property type="molecule type" value="Genomic_DNA"/>
</dbReference>
<dbReference type="AlphaFoldDB" id="A0A9J5YWW7"/>
<evidence type="ECO:0000256" key="1">
    <source>
        <dbReference type="SAM" id="SignalP"/>
    </source>
</evidence>
<evidence type="ECO:0000313" key="2">
    <source>
        <dbReference type="EMBL" id="KAG5603580.1"/>
    </source>
</evidence>
<gene>
    <name evidence="2" type="ORF">H5410_025072</name>
</gene>
<accession>A0A9J5YWW7</accession>
<evidence type="ECO:0000313" key="3">
    <source>
        <dbReference type="Proteomes" id="UP000824120"/>
    </source>
</evidence>
<sequence>MANCSSTLFMLLLLVLASGSLVLASKYPILDDPLCLTYLGSCGNKDCDDLYMLSFMQLLP</sequence>
<reference evidence="2 3" key="1">
    <citation type="submission" date="2020-09" db="EMBL/GenBank/DDBJ databases">
        <title>De no assembly of potato wild relative species, Solanum commersonii.</title>
        <authorList>
            <person name="Cho K."/>
        </authorList>
    </citation>
    <scope>NUCLEOTIDE SEQUENCE [LARGE SCALE GENOMIC DNA]</scope>
    <source>
        <strain evidence="2">LZ3.2</strain>
        <tissue evidence="2">Leaf</tissue>
    </source>
</reference>
<dbReference type="Proteomes" id="UP000824120">
    <property type="component" value="Chromosome 5"/>
</dbReference>
<keyword evidence="1" id="KW-0732">Signal</keyword>
<organism evidence="2 3">
    <name type="scientific">Solanum commersonii</name>
    <name type="common">Commerson's wild potato</name>
    <name type="synonym">Commerson's nightshade</name>
    <dbReference type="NCBI Taxonomy" id="4109"/>
    <lineage>
        <taxon>Eukaryota</taxon>
        <taxon>Viridiplantae</taxon>
        <taxon>Streptophyta</taxon>
        <taxon>Embryophyta</taxon>
        <taxon>Tracheophyta</taxon>
        <taxon>Spermatophyta</taxon>
        <taxon>Magnoliopsida</taxon>
        <taxon>eudicotyledons</taxon>
        <taxon>Gunneridae</taxon>
        <taxon>Pentapetalae</taxon>
        <taxon>asterids</taxon>
        <taxon>lamiids</taxon>
        <taxon>Solanales</taxon>
        <taxon>Solanaceae</taxon>
        <taxon>Solanoideae</taxon>
        <taxon>Solaneae</taxon>
        <taxon>Solanum</taxon>
    </lineage>
</organism>
<name>A0A9J5YWW7_SOLCO</name>
<feature type="signal peptide" evidence="1">
    <location>
        <begin position="1"/>
        <end position="24"/>
    </location>
</feature>
<comment type="caution">
    <text evidence="2">The sequence shown here is derived from an EMBL/GenBank/DDBJ whole genome shotgun (WGS) entry which is preliminary data.</text>
</comment>
<proteinExistence type="predicted"/>
<keyword evidence="3" id="KW-1185">Reference proteome</keyword>
<feature type="chain" id="PRO_5039946852" evidence="1">
    <location>
        <begin position="25"/>
        <end position="60"/>
    </location>
</feature>